<dbReference type="SUPFAM" id="SSF64438">
    <property type="entry name" value="CNF1/YfiH-like putative cysteine hydrolases"/>
    <property type="match status" value="1"/>
</dbReference>
<reference evidence="13 14" key="1">
    <citation type="submission" date="2017-01" db="EMBL/GenBank/DDBJ databases">
        <title>Complete Genome Sequence of Dolosigranulum pigrum isolated from a Patient with interstitial lung disease.</title>
        <authorList>
            <person name="Mukhopadhyay R."/>
            <person name="Joaquin J."/>
            <person name="Hogue R."/>
            <person name="Fitzgerald S."/>
            <person name="Jospin G."/>
            <person name="Eisen J.A."/>
            <person name="Chaturvedi V."/>
        </authorList>
    </citation>
    <scope>NUCLEOTIDE SEQUENCE [LARGE SCALE GENOMIC DNA]</scope>
    <source>
        <strain evidence="13 14">15S00348</strain>
    </source>
</reference>
<comment type="catalytic activity">
    <reaction evidence="11">
        <text>S-methyl-5'-thioadenosine + phosphate = 5-(methylsulfanyl)-alpha-D-ribose 1-phosphate + adenine</text>
        <dbReference type="Rhea" id="RHEA:11852"/>
        <dbReference type="ChEBI" id="CHEBI:16708"/>
        <dbReference type="ChEBI" id="CHEBI:17509"/>
        <dbReference type="ChEBI" id="CHEBI:43474"/>
        <dbReference type="ChEBI" id="CHEBI:58533"/>
        <dbReference type="EC" id="2.4.2.28"/>
    </reaction>
    <physiologicalReaction direction="left-to-right" evidence="11">
        <dbReference type="Rhea" id="RHEA:11853"/>
    </physiologicalReaction>
</comment>
<sequence>MKSSLLSQAGVTHQVFGRPYNFRYQTQQEHLARDVRRALAVLGELPDMIYLGEQCHGNQIAYADGMSGESFIIGRQFSETDGLITDKPGVALMIKFADCTPLVFYDPVKQVLACVHSGWRGTVQHIAANAVERMTRDFGCVLSDILVYVGPSIDQAHYEVGPEVYDAFASVGSRDQYFQPQGDKYRLSMADANVAILHQLGFQSSQLDICRASTVTDPTLHSARQEGPAYGLNALIAMLPTI</sequence>
<evidence type="ECO:0000256" key="2">
    <source>
        <dbReference type="ARBA" id="ARBA00001947"/>
    </source>
</evidence>
<comment type="caution">
    <text evidence="13">The sequence shown here is derived from an EMBL/GenBank/DDBJ whole genome shotgun (WGS) entry which is preliminary data.</text>
</comment>
<name>A0A1S8KQ46_9LACT</name>
<comment type="similarity">
    <text evidence="4 12">Belongs to the purine nucleoside phosphorylase YfiH/LACC1 family.</text>
</comment>
<evidence type="ECO:0000256" key="5">
    <source>
        <dbReference type="ARBA" id="ARBA00022679"/>
    </source>
</evidence>
<evidence type="ECO:0000256" key="12">
    <source>
        <dbReference type="RuleBase" id="RU361274"/>
    </source>
</evidence>
<organism evidence="13 14">
    <name type="scientific">Dolosigranulum pigrum</name>
    <dbReference type="NCBI Taxonomy" id="29394"/>
    <lineage>
        <taxon>Bacteria</taxon>
        <taxon>Bacillati</taxon>
        <taxon>Bacillota</taxon>
        <taxon>Bacilli</taxon>
        <taxon>Lactobacillales</taxon>
        <taxon>Carnobacteriaceae</taxon>
        <taxon>Dolosigranulum</taxon>
    </lineage>
</organism>
<dbReference type="CDD" id="cd16833">
    <property type="entry name" value="YfiH"/>
    <property type="match status" value="1"/>
</dbReference>
<dbReference type="Proteomes" id="UP000190409">
    <property type="component" value="Unassembled WGS sequence"/>
</dbReference>
<gene>
    <name evidence="13" type="ORF">BWX42_08185</name>
</gene>
<dbReference type="GO" id="GO:0005507">
    <property type="term" value="F:copper ion binding"/>
    <property type="evidence" value="ECO:0007669"/>
    <property type="project" value="TreeGrafter"/>
</dbReference>
<dbReference type="EMBL" id="MUYF01000003">
    <property type="protein sequence ID" value="OOL81671.1"/>
    <property type="molecule type" value="Genomic_DNA"/>
</dbReference>
<evidence type="ECO:0000256" key="4">
    <source>
        <dbReference type="ARBA" id="ARBA00007353"/>
    </source>
</evidence>
<keyword evidence="5" id="KW-0808">Transferase</keyword>
<dbReference type="GO" id="GO:0016787">
    <property type="term" value="F:hydrolase activity"/>
    <property type="evidence" value="ECO:0007669"/>
    <property type="project" value="UniProtKB-KW"/>
</dbReference>
<evidence type="ECO:0000256" key="1">
    <source>
        <dbReference type="ARBA" id="ARBA00000553"/>
    </source>
</evidence>
<dbReference type="Gene3D" id="3.60.140.10">
    <property type="entry name" value="CNF1/YfiH-like putative cysteine hydrolases"/>
    <property type="match status" value="1"/>
</dbReference>
<dbReference type="Pfam" id="PF02578">
    <property type="entry name" value="Cu-oxidase_4"/>
    <property type="match status" value="1"/>
</dbReference>
<comment type="catalytic activity">
    <reaction evidence="9">
        <text>adenosine + H2O + H(+) = inosine + NH4(+)</text>
        <dbReference type="Rhea" id="RHEA:24408"/>
        <dbReference type="ChEBI" id="CHEBI:15377"/>
        <dbReference type="ChEBI" id="CHEBI:15378"/>
        <dbReference type="ChEBI" id="CHEBI:16335"/>
        <dbReference type="ChEBI" id="CHEBI:17596"/>
        <dbReference type="ChEBI" id="CHEBI:28938"/>
        <dbReference type="EC" id="3.5.4.4"/>
    </reaction>
    <physiologicalReaction direction="left-to-right" evidence="9">
        <dbReference type="Rhea" id="RHEA:24409"/>
    </physiologicalReaction>
</comment>
<evidence type="ECO:0000256" key="7">
    <source>
        <dbReference type="ARBA" id="ARBA00022801"/>
    </source>
</evidence>
<dbReference type="InterPro" id="IPR038371">
    <property type="entry name" value="Cu_polyphenol_OxRdtase_sf"/>
</dbReference>
<dbReference type="GO" id="GO:0017061">
    <property type="term" value="F:S-methyl-5-thioadenosine phosphorylase activity"/>
    <property type="evidence" value="ECO:0007669"/>
    <property type="project" value="UniProtKB-EC"/>
</dbReference>
<keyword evidence="7" id="KW-0378">Hydrolase</keyword>
<comment type="function">
    <text evidence="3">Purine nucleoside enzyme that catalyzes the phosphorolysis of adenosine and inosine nucleosides, yielding D-ribose 1-phosphate and the respective free bases, adenine and hypoxanthine. Also catalyzes the phosphorolysis of S-methyl-5'-thioadenosine into adenine and S-methyl-5-thio-alpha-D-ribose 1-phosphate. Also has adenosine deaminase activity.</text>
</comment>
<dbReference type="RefSeq" id="WP_077863086.1">
    <property type="nucleotide sequence ID" value="NZ_NAQR01000031.1"/>
</dbReference>
<dbReference type="PANTHER" id="PTHR30616">
    <property type="entry name" value="UNCHARACTERIZED PROTEIN YFIH"/>
    <property type="match status" value="1"/>
</dbReference>
<evidence type="ECO:0000256" key="8">
    <source>
        <dbReference type="ARBA" id="ARBA00022833"/>
    </source>
</evidence>
<keyword evidence="8" id="KW-0862">Zinc</keyword>
<evidence type="ECO:0000256" key="11">
    <source>
        <dbReference type="ARBA" id="ARBA00049893"/>
    </source>
</evidence>
<keyword evidence="6" id="KW-0479">Metal-binding</keyword>
<comment type="catalytic activity">
    <reaction evidence="1">
        <text>inosine + phosphate = alpha-D-ribose 1-phosphate + hypoxanthine</text>
        <dbReference type="Rhea" id="RHEA:27646"/>
        <dbReference type="ChEBI" id="CHEBI:17368"/>
        <dbReference type="ChEBI" id="CHEBI:17596"/>
        <dbReference type="ChEBI" id="CHEBI:43474"/>
        <dbReference type="ChEBI" id="CHEBI:57720"/>
        <dbReference type="EC" id="2.4.2.1"/>
    </reaction>
    <physiologicalReaction direction="left-to-right" evidence="1">
        <dbReference type="Rhea" id="RHEA:27647"/>
    </physiologicalReaction>
</comment>
<protein>
    <recommendedName>
        <fullName evidence="12">Purine nucleoside phosphorylase</fullName>
    </recommendedName>
</protein>
<dbReference type="PANTHER" id="PTHR30616:SF2">
    <property type="entry name" value="PURINE NUCLEOSIDE PHOSPHORYLASE LACC1"/>
    <property type="match status" value="1"/>
</dbReference>
<dbReference type="InterPro" id="IPR011324">
    <property type="entry name" value="Cytotoxic_necrot_fac-like_cat"/>
</dbReference>
<dbReference type="InterPro" id="IPR003730">
    <property type="entry name" value="Cu_polyphenol_OxRdtase"/>
</dbReference>
<accession>A0A1S8KQ46</accession>
<evidence type="ECO:0000256" key="3">
    <source>
        <dbReference type="ARBA" id="ARBA00003215"/>
    </source>
</evidence>
<evidence type="ECO:0000256" key="10">
    <source>
        <dbReference type="ARBA" id="ARBA00048968"/>
    </source>
</evidence>
<comment type="cofactor">
    <cofactor evidence="2">
        <name>Zn(2+)</name>
        <dbReference type="ChEBI" id="CHEBI:29105"/>
    </cofactor>
</comment>
<evidence type="ECO:0000256" key="6">
    <source>
        <dbReference type="ARBA" id="ARBA00022723"/>
    </source>
</evidence>
<dbReference type="AlphaFoldDB" id="A0A1S8KQ46"/>
<evidence type="ECO:0000313" key="14">
    <source>
        <dbReference type="Proteomes" id="UP000190409"/>
    </source>
</evidence>
<evidence type="ECO:0000313" key="13">
    <source>
        <dbReference type="EMBL" id="OOL81671.1"/>
    </source>
</evidence>
<comment type="catalytic activity">
    <reaction evidence="10">
        <text>adenosine + phosphate = alpha-D-ribose 1-phosphate + adenine</text>
        <dbReference type="Rhea" id="RHEA:27642"/>
        <dbReference type="ChEBI" id="CHEBI:16335"/>
        <dbReference type="ChEBI" id="CHEBI:16708"/>
        <dbReference type="ChEBI" id="CHEBI:43474"/>
        <dbReference type="ChEBI" id="CHEBI:57720"/>
        <dbReference type="EC" id="2.4.2.1"/>
    </reaction>
    <physiologicalReaction direction="left-to-right" evidence="10">
        <dbReference type="Rhea" id="RHEA:27643"/>
    </physiologicalReaction>
</comment>
<evidence type="ECO:0000256" key="9">
    <source>
        <dbReference type="ARBA" id="ARBA00047989"/>
    </source>
</evidence>
<proteinExistence type="inferred from homology"/>
<dbReference type="NCBIfam" id="TIGR00726">
    <property type="entry name" value="peptidoglycan editing factor PgeF"/>
    <property type="match status" value="1"/>
</dbReference>